<keyword evidence="3" id="KW-1185">Reference proteome</keyword>
<dbReference type="EMBL" id="JAASQL010000001">
    <property type="protein sequence ID" value="NIJ44465.1"/>
    <property type="molecule type" value="Genomic_DNA"/>
</dbReference>
<evidence type="ECO:0000313" key="3">
    <source>
        <dbReference type="Proteomes" id="UP000745859"/>
    </source>
</evidence>
<reference evidence="2 3" key="1">
    <citation type="submission" date="2020-03" db="EMBL/GenBank/DDBJ databases">
        <title>Genomic Encyclopedia of Type Strains, Phase IV (KMG-IV): sequencing the most valuable type-strain genomes for metagenomic binning, comparative biology and taxonomic classification.</title>
        <authorList>
            <person name="Goeker M."/>
        </authorList>
    </citation>
    <scope>NUCLEOTIDE SEQUENCE [LARGE SCALE GENOMIC DNA]</scope>
    <source>
        <strain evidence="2 3">DSM 101599</strain>
    </source>
</reference>
<feature type="signal peptide" evidence="1">
    <location>
        <begin position="1"/>
        <end position="19"/>
    </location>
</feature>
<proteinExistence type="predicted"/>
<comment type="caution">
    <text evidence="2">The sequence shown here is derived from an EMBL/GenBank/DDBJ whole genome shotgun (WGS) entry which is preliminary data.</text>
</comment>
<organism evidence="2 3">
    <name type="scientific">Wenyingzhuangia heitensis</name>
    <dbReference type="NCBI Taxonomy" id="1487859"/>
    <lineage>
        <taxon>Bacteria</taxon>
        <taxon>Pseudomonadati</taxon>
        <taxon>Bacteroidota</taxon>
        <taxon>Flavobacteriia</taxon>
        <taxon>Flavobacteriales</taxon>
        <taxon>Flavobacteriaceae</taxon>
        <taxon>Wenyingzhuangia</taxon>
    </lineage>
</organism>
<evidence type="ECO:0000256" key="1">
    <source>
        <dbReference type="SAM" id="SignalP"/>
    </source>
</evidence>
<dbReference type="Proteomes" id="UP000745859">
    <property type="component" value="Unassembled WGS sequence"/>
</dbReference>
<dbReference type="RefSeq" id="WP_167184481.1">
    <property type="nucleotide sequence ID" value="NZ_JAASQL010000001.1"/>
</dbReference>
<evidence type="ECO:0008006" key="4">
    <source>
        <dbReference type="Google" id="ProtNLM"/>
    </source>
</evidence>
<protein>
    <recommendedName>
        <fullName evidence="4">GLPGLI family protein</fullName>
    </recommendedName>
</protein>
<feature type="chain" id="PRO_5046835912" description="GLPGLI family protein" evidence="1">
    <location>
        <begin position="20"/>
        <end position="190"/>
    </location>
</feature>
<accession>A0ABX0U953</accession>
<evidence type="ECO:0000313" key="2">
    <source>
        <dbReference type="EMBL" id="NIJ44465.1"/>
    </source>
</evidence>
<sequence length="190" mass="21560">MKKILFTITLFSVCSLLNAQTIEKQAVKEYLETVKGVRYDLDIKYTHFEISTITVQDSIAILKNSFEKNKAKKIASLTKSIASLNEGIKKQEGKTGLDAVVAGSLKKRFTYDRDKLQKKYDEVALLEFKLYEPYKTESPEKILSKKADVHFTAIKPGETETSAYTGDFVLNPKGDKCLKSKNIKKIEMNF</sequence>
<name>A0ABX0U953_9FLAO</name>
<keyword evidence="1" id="KW-0732">Signal</keyword>
<gene>
    <name evidence="2" type="ORF">FHR24_000904</name>
</gene>